<sequence>MRKSLPSAAVFPFLFAAAFSGVPAASAAFDAAPTLLSQEDAEQSRKRAAKEDWSEVFADGLFKADGEEVPVSALRKKKYVGVYVSASWCGPCRAFTPELVELYKEYERELEIVLIGADRSQDEVFKYARDHGMPWLVAKQGSAASGYMTRHGVRGIPDFRLFDKNGKLLEADGRNLKAVRAILDGKKRR</sequence>
<dbReference type="Pfam" id="PF13905">
    <property type="entry name" value="Thioredoxin_8"/>
    <property type="match status" value="1"/>
</dbReference>
<dbReference type="PROSITE" id="PS51352">
    <property type="entry name" value="THIOREDOXIN_2"/>
    <property type="match status" value="1"/>
</dbReference>
<name>A0A9D1NKT0_9BACT</name>
<evidence type="ECO:0000313" key="4">
    <source>
        <dbReference type="Proteomes" id="UP000886812"/>
    </source>
</evidence>
<dbReference type="InterPro" id="IPR012336">
    <property type="entry name" value="Thioredoxin-like_fold"/>
</dbReference>
<dbReference type="GO" id="GO:0030178">
    <property type="term" value="P:negative regulation of Wnt signaling pathway"/>
    <property type="evidence" value="ECO:0007669"/>
    <property type="project" value="TreeGrafter"/>
</dbReference>
<evidence type="ECO:0000256" key="1">
    <source>
        <dbReference type="SAM" id="SignalP"/>
    </source>
</evidence>
<dbReference type="Proteomes" id="UP000886812">
    <property type="component" value="Unassembled WGS sequence"/>
</dbReference>
<feature type="signal peptide" evidence="1">
    <location>
        <begin position="1"/>
        <end position="27"/>
    </location>
</feature>
<feature type="domain" description="Thioredoxin" evidence="2">
    <location>
        <begin position="26"/>
        <end position="188"/>
    </location>
</feature>
<dbReference type="EMBL" id="DVOG01000197">
    <property type="protein sequence ID" value="HIV04964.1"/>
    <property type="molecule type" value="Genomic_DNA"/>
</dbReference>
<dbReference type="InterPro" id="IPR013766">
    <property type="entry name" value="Thioredoxin_domain"/>
</dbReference>
<dbReference type="Gene3D" id="3.40.30.10">
    <property type="entry name" value="Glutaredoxin"/>
    <property type="match status" value="1"/>
</dbReference>
<dbReference type="SUPFAM" id="SSF52833">
    <property type="entry name" value="Thioredoxin-like"/>
    <property type="match status" value="1"/>
</dbReference>
<dbReference type="PANTHER" id="PTHR46472:SF1">
    <property type="entry name" value="NUCLEOREDOXIN"/>
    <property type="match status" value="1"/>
</dbReference>
<proteinExistence type="predicted"/>
<accession>A0A9D1NKT0</accession>
<evidence type="ECO:0000313" key="3">
    <source>
        <dbReference type="EMBL" id="HIV04964.1"/>
    </source>
</evidence>
<comment type="caution">
    <text evidence="3">The sequence shown here is derived from an EMBL/GenBank/DDBJ whole genome shotgun (WGS) entry which is preliminary data.</text>
</comment>
<feature type="chain" id="PRO_5039643656" evidence="1">
    <location>
        <begin position="28"/>
        <end position="189"/>
    </location>
</feature>
<dbReference type="InterPro" id="IPR036249">
    <property type="entry name" value="Thioredoxin-like_sf"/>
</dbReference>
<evidence type="ECO:0000259" key="2">
    <source>
        <dbReference type="PROSITE" id="PS51352"/>
    </source>
</evidence>
<dbReference type="AlphaFoldDB" id="A0A9D1NKT0"/>
<reference evidence="3" key="2">
    <citation type="journal article" date="2021" name="PeerJ">
        <title>Extensive microbial diversity within the chicken gut microbiome revealed by metagenomics and culture.</title>
        <authorList>
            <person name="Gilroy R."/>
            <person name="Ravi A."/>
            <person name="Getino M."/>
            <person name="Pursley I."/>
            <person name="Horton D.L."/>
            <person name="Alikhan N.F."/>
            <person name="Baker D."/>
            <person name="Gharbi K."/>
            <person name="Hall N."/>
            <person name="Watson M."/>
            <person name="Adriaenssens E.M."/>
            <person name="Foster-Nyarko E."/>
            <person name="Jarju S."/>
            <person name="Secka A."/>
            <person name="Antonio M."/>
            <person name="Oren A."/>
            <person name="Chaudhuri R.R."/>
            <person name="La Ragione R."/>
            <person name="Hildebrand F."/>
            <person name="Pallen M.J."/>
        </authorList>
    </citation>
    <scope>NUCLEOTIDE SEQUENCE</scope>
    <source>
        <strain evidence="3">10669</strain>
    </source>
</reference>
<organism evidence="3 4">
    <name type="scientific">Candidatus Spyradosoma merdigallinarum</name>
    <dbReference type="NCBI Taxonomy" id="2840950"/>
    <lineage>
        <taxon>Bacteria</taxon>
        <taxon>Pseudomonadati</taxon>
        <taxon>Verrucomicrobiota</taxon>
        <taxon>Opitutia</taxon>
        <taxon>Opitutia incertae sedis</taxon>
        <taxon>Candidatus Spyradosoma</taxon>
    </lineage>
</organism>
<keyword evidence="1" id="KW-0732">Signal</keyword>
<dbReference type="PANTHER" id="PTHR46472">
    <property type="entry name" value="NUCLEOREDOXIN"/>
    <property type="match status" value="1"/>
</dbReference>
<dbReference type="GO" id="GO:0004791">
    <property type="term" value="F:thioredoxin-disulfide reductase (NADPH) activity"/>
    <property type="evidence" value="ECO:0007669"/>
    <property type="project" value="TreeGrafter"/>
</dbReference>
<dbReference type="GO" id="GO:0031397">
    <property type="term" value="P:negative regulation of protein ubiquitination"/>
    <property type="evidence" value="ECO:0007669"/>
    <property type="project" value="TreeGrafter"/>
</dbReference>
<reference evidence="3" key="1">
    <citation type="submission" date="2020-10" db="EMBL/GenBank/DDBJ databases">
        <authorList>
            <person name="Gilroy R."/>
        </authorList>
    </citation>
    <scope>NUCLEOTIDE SEQUENCE</scope>
    <source>
        <strain evidence="3">10669</strain>
    </source>
</reference>
<protein>
    <submittedName>
        <fullName evidence="3">Redoxin domain-containing protein</fullName>
    </submittedName>
</protein>
<gene>
    <name evidence="3" type="ORF">IAC75_07465</name>
</gene>